<dbReference type="GeneID" id="13994090"/>
<gene>
    <name evidence="1" type="ORF">GAP32_350</name>
</gene>
<dbReference type="Proteomes" id="UP000000457">
    <property type="component" value="Segment"/>
</dbReference>
<dbReference type="OrthoDB" id="28117at10239"/>
<evidence type="ECO:0000313" key="1">
    <source>
        <dbReference type="EMBL" id="AFC21800.1"/>
    </source>
</evidence>
<reference evidence="1 2" key="1">
    <citation type="journal article" date="2014" name="Virology">
        <title>Supersize me: Cronobacter sakazakii phage GAP32.</title>
        <authorList>
            <person name="Abbasifar R."/>
            <person name="Griffiths M.W."/>
            <person name="Sabour P.M."/>
            <person name="Ackermann H.-W."/>
            <person name="Vandersteegen K."/>
            <person name="Lavigne R."/>
            <person name="Noben J.-P."/>
            <person name="Villa A.A."/>
            <person name="Abbasifar A."/>
            <person name="Nash J.H.E."/>
            <person name="Kropinski A.M."/>
        </authorList>
    </citation>
    <scope>NUCLEOTIDE SEQUENCE [LARGE SCALE GENOMIC DNA]</scope>
    <source>
        <strain evidence="1">GAP-32</strain>
    </source>
</reference>
<dbReference type="KEGG" id="vg:13994090"/>
<organism evidence="1 2">
    <name type="scientific">Cronobacter phage vB_CsaM_GAP32</name>
    <dbReference type="NCBI Taxonomy" id="1141136"/>
    <lineage>
        <taxon>Viruses</taxon>
        <taxon>Duplodnaviria</taxon>
        <taxon>Heunggongvirae</taxon>
        <taxon>Uroviricota</taxon>
        <taxon>Caudoviricetes</taxon>
        <taxon>Mimasvirus</taxon>
        <taxon>Mimasvirus GAP32</taxon>
    </lineage>
</organism>
<sequence>MDEQFSFDDQLECIYRAIRGLERTNFNGTESEALDHLQATFTNLSRDELQKIYRLYGEFPDFEI</sequence>
<accession>K4F9N0</accession>
<dbReference type="RefSeq" id="YP_006987455.1">
    <property type="nucleotide sequence ID" value="NC_019401.1"/>
</dbReference>
<proteinExistence type="predicted"/>
<dbReference type="EMBL" id="JN882285">
    <property type="protein sequence ID" value="AFC21800.1"/>
    <property type="molecule type" value="Genomic_DNA"/>
</dbReference>
<keyword evidence="2" id="KW-1185">Reference proteome</keyword>
<protein>
    <submittedName>
        <fullName evidence="1">Uncharacterized protein</fullName>
    </submittedName>
</protein>
<name>K4F9N0_9CAUD</name>
<evidence type="ECO:0000313" key="2">
    <source>
        <dbReference type="Proteomes" id="UP000000457"/>
    </source>
</evidence>